<name>A0A564WZE1_9FIRM</name>
<evidence type="ECO:0000313" key="2">
    <source>
        <dbReference type="EMBL" id="MZS89231.1"/>
    </source>
</evidence>
<dbReference type="Proteomes" id="UP000366766">
    <property type="component" value="Unassembled WGS sequence"/>
</dbReference>
<evidence type="ECO:0000313" key="6">
    <source>
        <dbReference type="Proteomes" id="UP000477285"/>
    </source>
</evidence>
<dbReference type="Proteomes" id="UP000477285">
    <property type="component" value="Unassembled WGS sequence"/>
</dbReference>
<protein>
    <submittedName>
        <fullName evidence="3">Uncharacterized protein</fullName>
    </submittedName>
</protein>
<evidence type="ECO:0000313" key="1">
    <source>
        <dbReference type="EMBL" id="MZL32487.1"/>
    </source>
</evidence>
<evidence type="ECO:0000313" key="3">
    <source>
        <dbReference type="EMBL" id="VUX67384.1"/>
    </source>
</evidence>
<reference evidence="5 6" key="1">
    <citation type="journal article" date="2019" name="Nat. Med.">
        <title>A library of human gut bacterial isolates paired with longitudinal multiomics data enables mechanistic microbiome research.</title>
        <authorList>
            <person name="Poyet M."/>
            <person name="Groussin M."/>
            <person name="Gibbons S.M."/>
            <person name="Avila-Pacheco J."/>
            <person name="Jiang X."/>
            <person name="Kearney S.M."/>
            <person name="Perrotta A.R."/>
            <person name="Berdy B."/>
            <person name="Zhao S."/>
            <person name="Lieberman T.D."/>
            <person name="Swanson P.K."/>
            <person name="Smith M."/>
            <person name="Roesemann S."/>
            <person name="Alexander J.E."/>
            <person name="Rich S.A."/>
            <person name="Livny J."/>
            <person name="Vlamakis H."/>
            <person name="Clish C."/>
            <person name="Bullock K."/>
            <person name="Deik A."/>
            <person name="Scott J."/>
            <person name="Pierce K.A."/>
            <person name="Xavier R.J."/>
            <person name="Alm E.J."/>
        </authorList>
    </citation>
    <scope>NUCLEOTIDE SEQUENCE [LARGE SCALE GENOMIC DNA]</scope>
    <source>
        <strain evidence="1 6">BIOML-A1</strain>
        <strain evidence="2 5">BIOML-A12</strain>
    </source>
</reference>
<evidence type="ECO:0000313" key="4">
    <source>
        <dbReference type="Proteomes" id="UP000366766"/>
    </source>
</evidence>
<evidence type="ECO:0000313" key="5">
    <source>
        <dbReference type="Proteomes" id="UP000477156"/>
    </source>
</evidence>
<keyword evidence="4" id="KW-1185">Reference proteome</keyword>
<gene>
    <name evidence="3" type="ORF">BWLFYP14_00225</name>
    <name evidence="2" type="ORF">GT712_09130</name>
    <name evidence="1" type="ORF">GT728_04545</name>
</gene>
<sequence>MDENIKYELAEAEKLEVIDNAGVAENEKKSIVTVLLSLSCCGHIMNA</sequence>
<proteinExistence type="predicted"/>
<accession>A0A564WZE1</accession>
<reference evidence="3 4" key="2">
    <citation type="submission" date="2019-07" db="EMBL/GenBank/DDBJ databases">
        <authorList>
            <person name="Chang H.-W."/>
            <person name="Raman A."/>
            <person name="Venkatesh S."/>
            <person name="Gehrig J."/>
        </authorList>
    </citation>
    <scope>NUCLEOTIDE SEQUENCE [LARGE SCALE GENOMIC DNA]</scope>
    <source>
        <strain evidence="3">Blautia_wexlerae_LFYP_14</strain>
    </source>
</reference>
<dbReference type="EMBL" id="WWVQ01000008">
    <property type="protein sequence ID" value="MZL32487.1"/>
    <property type="molecule type" value="Genomic_DNA"/>
</dbReference>
<dbReference type="RefSeq" id="WP_020994126.1">
    <property type="nucleotide sequence ID" value="NZ_CABHOF010000084.1"/>
</dbReference>
<organism evidence="3 4">
    <name type="scientific">Blautia wexlerae</name>
    <dbReference type="NCBI Taxonomy" id="418240"/>
    <lineage>
        <taxon>Bacteria</taxon>
        <taxon>Bacillati</taxon>
        <taxon>Bacillota</taxon>
        <taxon>Clostridia</taxon>
        <taxon>Lachnospirales</taxon>
        <taxon>Lachnospiraceae</taxon>
        <taxon>Blautia</taxon>
    </lineage>
</organism>
<dbReference type="AlphaFoldDB" id="A0A564WZE1"/>
<dbReference type="EMBL" id="CABHOF010000084">
    <property type="protein sequence ID" value="VUX67384.1"/>
    <property type="molecule type" value="Genomic_DNA"/>
</dbReference>
<dbReference type="Proteomes" id="UP000477156">
    <property type="component" value="Unassembled WGS sequence"/>
</dbReference>
<dbReference type="EMBL" id="WWVF01000015">
    <property type="protein sequence ID" value="MZS89231.1"/>
    <property type="molecule type" value="Genomic_DNA"/>
</dbReference>